<dbReference type="InterPro" id="IPR010435">
    <property type="entry name" value="C5a/SBT2-like_Fn3"/>
</dbReference>
<feature type="domain" description="C5a peptidase/Subtilisin-like protease SBT2-like Fn3-like" evidence="9">
    <location>
        <begin position="212"/>
        <end position="300"/>
    </location>
</feature>
<dbReference type="AlphaFoldDB" id="A0A4P9YWI4"/>
<evidence type="ECO:0000256" key="2">
    <source>
        <dbReference type="ARBA" id="ARBA00022670"/>
    </source>
</evidence>
<dbReference type="Gene3D" id="3.40.50.200">
    <property type="entry name" value="Peptidase S8/S53 domain"/>
    <property type="match status" value="1"/>
</dbReference>
<feature type="domain" description="Peptidase S8/S53" evidence="8">
    <location>
        <begin position="4"/>
        <end position="54"/>
    </location>
</feature>
<sequence length="647" mass="70621">MPMGGYRTLSGTSMSSPYVAGAAALYLSVKGKIPHAPTEIRQMFQATAKAITHTNQPDSSLASVVRQGAGLLDIDAAIKTTSQVVPSRIGLNDSQHGLLDGGHPGAHTVTITVVNRRAAPVDYTMHHAPSLAIQGYMEARALKKPDFRSDVATISIDKTSQDAVADDAGAGADHDEEHGSGAARRLVRLPRRAVSRTAATRNAHSQEEHHHHHYHYEHRVHRGQASADADDASESDDTSVAQTSSSTDAPIGKFTVTGNSKLAITMTIQPPSLPENERWIYSGFLELYGSNRDVLHVPYMGLSGNLHAQPILDRNGFPFLTRFMFDANVGKVKQKATRHGLLRAKTSTPQPHGSRPFSDEDSDVDADAVEEVEEEDATAESSADAIEEEEPEMRMSLSVDHADLNETTTSSSSSSSSIQTLQQENKASRLRLRVRLAHPTRVLRVDILQILADDPQQAANANVTNTIGIVPNAWITYLGRHSEEADDFATDFAFDGSYTPLNMATKTLFTPNQQNINTFAKGIADGGRGNSKVMILPDGFYRLKVVALLPFGDESQAADWDTWTSPLLRLSTQLASNTNAQKPHESSADTNDQSDLLRKVDIIHEKTRAAVTTGVQERPFQRVQNMYAFQSMDQPEIRKSWDGHVTI</sequence>
<reference evidence="11" key="1">
    <citation type="journal article" date="2018" name="Nat. Microbiol.">
        <title>Leveraging single-cell genomics to expand the fungal tree of life.</title>
        <authorList>
            <person name="Ahrendt S.R."/>
            <person name="Quandt C.A."/>
            <person name="Ciobanu D."/>
            <person name="Clum A."/>
            <person name="Salamov A."/>
            <person name="Andreopoulos B."/>
            <person name="Cheng J.F."/>
            <person name="Woyke T."/>
            <person name="Pelin A."/>
            <person name="Henrissat B."/>
            <person name="Reynolds N.K."/>
            <person name="Benny G.L."/>
            <person name="Smith M.E."/>
            <person name="James T.Y."/>
            <person name="Grigoriev I.V."/>
        </authorList>
    </citation>
    <scope>NUCLEOTIDE SEQUENCE [LARGE SCALE GENOMIC DNA]</scope>
    <source>
        <strain evidence="11">Benny S71-1</strain>
    </source>
</reference>
<evidence type="ECO:0000256" key="6">
    <source>
        <dbReference type="PROSITE-ProRule" id="PRU01240"/>
    </source>
</evidence>
<comment type="similarity">
    <text evidence="1 6">Belongs to the peptidase S8 family.</text>
</comment>
<feature type="compositionally biased region" description="Low complexity" evidence="7">
    <location>
        <begin position="407"/>
        <end position="417"/>
    </location>
</feature>
<organism evidence="10 11">
    <name type="scientific">Syncephalis pseudoplumigaleata</name>
    <dbReference type="NCBI Taxonomy" id="1712513"/>
    <lineage>
        <taxon>Eukaryota</taxon>
        <taxon>Fungi</taxon>
        <taxon>Fungi incertae sedis</taxon>
        <taxon>Zoopagomycota</taxon>
        <taxon>Zoopagomycotina</taxon>
        <taxon>Zoopagomycetes</taxon>
        <taxon>Zoopagales</taxon>
        <taxon>Piptocephalidaceae</taxon>
        <taxon>Syncephalis</taxon>
    </lineage>
</organism>
<accession>A0A4P9YWI4</accession>
<evidence type="ECO:0000256" key="7">
    <source>
        <dbReference type="SAM" id="MobiDB-lite"/>
    </source>
</evidence>
<feature type="compositionally biased region" description="Basic residues" evidence="7">
    <location>
        <begin position="210"/>
        <end position="222"/>
    </location>
</feature>
<dbReference type="InterPro" id="IPR023828">
    <property type="entry name" value="Peptidase_S8_Ser-AS"/>
</dbReference>
<evidence type="ECO:0000259" key="9">
    <source>
        <dbReference type="Pfam" id="PF06280"/>
    </source>
</evidence>
<dbReference type="InterPro" id="IPR000209">
    <property type="entry name" value="Peptidase_S8/S53_dom"/>
</dbReference>
<dbReference type="Pfam" id="PF06280">
    <property type="entry name" value="fn3_5"/>
    <property type="match status" value="1"/>
</dbReference>
<keyword evidence="2" id="KW-0645">Protease</keyword>
<keyword evidence="4" id="KW-0378">Hydrolase</keyword>
<dbReference type="PROSITE" id="PS00138">
    <property type="entry name" value="SUBTILASE_SER"/>
    <property type="match status" value="1"/>
</dbReference>
<dbReference type="GO" id="GO:0004252">
    <property type="term" value="F:serine-type endopeptidase activity"/>
    <property type="evidence" value="ECO:0007669"/>
    <property type="project" value="InterPro"/>
</dbReference>
<feature type="compositionally biased region" description="Basic residues" evidence="7">
    <location>
        <begin position="185"/>
        <end position="194"/>
    </location>
</feature>
<keyword evidence="3" id="KW-0732">Signal</keyword>
<dbReference type="EMBL" id="KZ990369">
    <property type="protein sequence ID" value="RKP24218.1"/>
    <property type="molecule type" value="Genomic_DNA"/>
</dbReference>
<dbReference type="GO" id="GO:0016020">
    <property type="term" value="C:membrane"/>
    <property type="evidence" value="ECO:0007669"/>
    <property type="project" value="InterPro"/>
</dbReference>
<keyword evidence="5" id="KW-0720">Serine protease</keyword>
<proteinExistence type="inferred from homology"/>
<dbReference type="OrthoDB" id="10256524at2759"/>
<dbReference type="Proteomes" id="UP000278143">
    <property type="component" value="Unassembled WGS sequence"/>
</dbReference>
<evidence type="ECO:0000259" key="8">
    <source>
        <dbReference type="Pfam" id="PF00082"/>
    </source>
</evidence>
<feature type="region of interest" description="Disordered" evidence="7">
    <location>
        <begin position="164"/>
        <end position="252"/>
    </location>
</feature>
<feature type="region of interest" description="Disordered" evidence="7">
    <location>
        <begin position="336"/>
        <end position="395"/>
    </location>
</feature>
<evidence type="ECO:0000256" key="3">
    <source>
        <dbReference type="ARBA" id="ARBA00022729"/>
    </source>
</evidence>
<evidence type="ECO:0000313" key="10">
    <source>
        <dbReference type="EMBL" id="RKP24218.1"/>
    </source>
</evidence>
<evidence type="ECO:0000256" key="1">
    <source>
        <dbReference type="ARBA" id="ARBA00011073"/>
    </source>
</evidence>
<protein>
    <submittedName>
        <fullName evidence="10">Uncharacterized protein</fullName>
    </submittedName>
</protein>
<feature type="compositionally biased region" description="Acidic residues" evidence="7">
    <location>
        <begin position="228"/>
        <end position="237"/>
    </location>
</feature>
<dbReference type="PROSITE" id="PS51892">
    <property type="entry name" value="SUBTILASE"/>
    <property type="match status" value="1"/>
</dbReference>
<evidence type="ECO:0000313" key="11">
    <source>
        <dbReference type="Proteomes" id="UP000278143"/>
    </source>
</evidence>
<comment type="caution">
    <text evidence="6">Lacks conserved residue(s) required for the propagation of feature annotation.</text>
</comment>
<keyword evidence="11" id="KW-1185">Reference proteome</keyword>
<name>A0A4P9YWI4_9FUNG</name>
<dbReference type="Pfam" id="PF00082">
    <property type="entry name" value="Peptidase_S8"/>
    <property type="match status" value="1"/>
</dbReference>
<dbReference type="SUPFAM" id="SSF52743">
    <property type="entry name" value="Subtilisin-like"/>
    <property type="match status" value="1"/>
</dbReference>
<gene>
    <name evidence="10" type="ORF">SYNPS1DRAFT_23689</name>
</gene>
<evidence type="ECO:0000256" key="4">
    <source>
        <dbReference type="ARBA" id="ARBA00022801"/>
    </source>
</evidence>
<feature type="compositionally biased region" description="Acidic residues" evidence="7">
    <location>
        <begin position="359"/>
        <end position="378"/>
    </location>
</feature>
<dbReference type="InterPro" id="IPR036852">
    <property type="entry name" value="Peptidase_S8/S53_dom_sf"/>
</dbReference>
<dbReference type="GO" id="GO:0006508">
    <property type="term" value="P:proteolysis"/>
    <property type="evidence" value="ECO:0007669"/>
    <property type="project" value="UniProtKB-KW"/>
</dbReference>
<evidence type="ECO:0000256" key="5">
    <source>
        <dbReference type="ARBA" id="ARBA00022825"/>
    </source>
</evidence>
<feature type="region of interest" description="Disordered" evidence="7">
    <location>
        <begin position="405"/>
        <end position="424"/>
    </location>
</feature>